<dbReference type="PATRIC" id="fig|1454003.3.peg.3572"/>
<dbReference type="AlphaFoldDB" id="A0A011PLR0"/>
<name>A0A011PLR0_9PROT</name>
<evidence type="ECO:0000313" key="3">
    <source>
        <dbReference type="Proteomes" id="UP000021816"/>
    </source>
</evidence>
<feature type="transmembrane region" description="Helical" evidence="1">
    <location>
        <begin position="351"/>
        <end position="370"/>
    </location>
</feature>
<accession>A0A011PLR0</accession>
<feature type="transmembrane region" description="Helical" evidence="1">
    <location>
        <begin position="320"/>
        <end position="339"/>
    </location>
</feature>
<feature type="transmembrane region" description="Helical" evidence="1">
    <location>
        <begin position="89"/>
        <end position="107"/>
    </location>
</feature>
<evidence type="ECO:0000313" key="2">
    <source>
        <dbReference type="EMBL" id="EXI77775.1"/>
    </source>
</evidence>
<organism evidence="2 3">
    <name type="scientific">Candidatus Accumulibacter appositus</name>
    <dbReference type="NCBI Taxonomy" id="1454003"/>
    <lineage>
        <taxon>Bacteria</taxon>
        <taxon>Pseudomonadati</taxon>
        <taxon>Pseudomonadota</taxon>
        <taxon>Betaproteobacteria</taxon>
        <taxon>Candidatus Accumulibacter</taxon>
    </lineage>
</organism>
<proteinExistence type="predicted"/>
<dbReference type="Proteomes" id="UP000021816">
    <property type="component" value="Unassembled WGS sequence"/>
</dbReference>
<evidence type="ECO:0000256" key="1">
    <source>
        <dbReference type="SAM" id="Phobius"/>
    </source>
</evidence>
<keyword evidence="1" id="KW-0472">Membrane</keyword>
<reference evidence="2 3" key="1">
    <citation type="submission" date="2014-02" db="EMBL/GenBank/DDBJ databases">
        <title>Expanding our view of genomic diversity in Candidatus Accumulibacter clades.</title>
        <authorList>
            <person name="Skennerton C.T."/>
            <person name="Barr J.J."/>
            <person name="Slater F.R."/>
            <person name="Bond P.L."/>
            <person name="Tyson G.W."/>
        </authorList>
    </citation>
    <scope>NUCLEOTIDE SEQUENCE [LARGE SCALE GENOMIC DNA]</scope>
    <source>
        <strain evidence="3">BA-92</strain>
    </source>
</reference>
<feature type="transmembrane region" description="Helical" evidence="1">
    <location>
        <begin position="447"/>
        <end position="465"/>
    </location>
</feature>
<feature type="transmembrane region" description="Helical" evidence="1">
    <location>
        <begin position="63"/>
        <end position="83"/>
    </location>
</feature>
<dbReference type="STRING" id="1454003.AW10_03518"/>
<gene>
    <name evidence="2" type="ORF">AW10_03518</name>
</gene>
<keyword evidence="1" id="KW-0812">Transmembrane</keyword>
<feature type="transmembrane region" description="Helical" evidence="1">
    <location>
        <begin position="231"/>
        <end position="259"/>
    </location>
</feature>
<feature type="transmembrane region" description="Helical" evidence="1">
    <location>
        <begin position="207"/>
        <end position="225"/>
    </location>
</feature>
<feature type="transmembrane region" description="Helical" evidence="1">
    <location>
        <begin position="534"/>
        <end position="553"/>
    </location>
</feature>
<comment type="caution">
    <text evidence="2">The sequence shown here is derived from an EMBL/GenBank/DDBJ whole genome shotgun (WGS) entry which is preliminary data.</text>
</comment>
<feature type="transmembrane region" description="Helical" evidence="1">
    <location>
        <begin position="471"/>
        <end position="490"/>
    </location>
</feature>
<dbReference type="Pfam" id="PF07556">
    <property type="entry name" value="DUF1538"/>
    <property type="match status" value="2"/>
</dbReference>
<protein>
    <recommendedName>
        <fullName evidence="4">DUF1538 domain-containing protein</fullName>
    </recommendedName>
</protein>
<dbReference type="InterPro" id="IPR011435">
    <property type="entry name" value="UmpAB"/>
</dbReference>
<evidence type="ECO:0008006" key="4">
    <source>
        <dbReference type="Google" id="ProtNLM"/>
    </source>
</evidence>
<feature type="transmembrane region" description="Helical" evidence="1">
    <location>
        <begin position="271"/>
        <end position="292"/>
    </location>
</feature>
<feature type="transmembrane region" description="Helical" evidence="1">
    <location>
        <begin position="400"/>
        <end position="424"/>
    </location>
</feature>
<feature type="transmembrane region" description="Helical" evidence="1">
    <location>
        <begin position="128"/>
        <end position="154"/>
    </location>
</feature>
<keyword evidence="1" id="KW-1133">Transmembrane helix</keyword>
<feature type="transmembrane region" description="Helical" evidence="1">
    <location>
        <begin position="174"/>
        <end position="195"/>
    </location>
</feature>
<sequence length="567" mass="59781">MAERKLRYGVYLGAVQRHKRQISFAALLEAERLRPKRPPLRAVDLHRLLTPYVSVRFSEQLRAVVPLALMLIGFQALALRTSLLDADSVALGIMAVIIGLMFFMEGVKIGLMPLAENVGFQMPGKTHPAVLLSFSLLLGAAATFAEPAIGALQAAASAISPERAPWLRQLLGPYVHWLVLAVAGGVGLAVSIGMLRTMFGWKLKTMVLLIMPPTLALTAWCAQQPELASIIGLAWDCGAVTTGPVTVPLVLAVGVGVAASTGRSDNPLSGFGIVTLASIFPILAVLSTAIYLTSQGSGAMLPVLPPVADGWYNRTPFAEIISALRAIVPLVLLLVLVQTRLLGQSIRHRNIFVYGIGMAVAGMLLFNLGLTEGLVALGEQAGNNVPWAFSENRETGAPPLYPFALGIGLTLAFAFAIGFGATVAEPALNAMGMTVENLTDGAFRKRMLIHAVAVGVGVGAALGVARILFHLPAWVLLLGGYTIALALTVISREEIVNLAWDSAGVTTGPVTVPLLLALGIGLGEVVGAAEGFGILAMCSVGPIISVLGTGLWIDMKTRRRKRRSKKV</sequence>
<feature type="transmembrane region" description="Helical" evidence="1">
    <location>
        <begin position="502"/>
        <end position="522"/>
    </location>
</feature>
<dbReference type="EMBL" id="JEMX01000089">
    <property type="protein sequence ID" value="EXI77775.1"/>
    <property type="molecule type" value="Genomic_DNA"/>
</dbReference>